<reference evidence="2" key="2">
    <citation type="submission" date="2017-02" db="UniProtKB">
        <authorList>
            <consortium name="WormBaseParasite"/>
        </authorList>
    </citation>
    <scope>IDENTIFICATION</scope>
</reference>
<evidence type="ECO:0000313" key="2">
    <source>
        <dbReference type="WBParaSite" id="ACAC_0001342001-mRNA-1"/>
    </source>
</evidence>
<dbReference type="Proteomes" id="UP000035642">
    <property type="component" value="Unassembled WGS sequence"/>
</dbReference>
<dbReference type="STRING" id="6313.A0A0K0DNT1"/>
<sequence>MIEIDCISAACCHRQTAAEILISKGADRTLRNCDGQTPSEACDDPTLQAILTPS</sequence>
<dbReference type="SUPFAM" id="SSF48403">
    <property type="entry name" value="Ankyrin repeat"/>
    <property type="match status" value="1"/>
</dbReference>
<dbReference type="InterPro" id="IPR036770">
    <property type="entry name" value="Ankyrin_rpt-contain_sf"/>
</dbReference>
<dbReference type="AlphaFoldDB" id="A0A0K0DNT1"/>
<accession>A0A0K0DNT1</accession>
<evidence type="ECO:0000313" key="1">
    <source>
        <dbReference type="Proteomes" id="UP000035642"/>
    </source>
</evidence>
<reference evidence="1" key="1">
    <citation type="submission" date="2012-09" db="EMBL/GenBank/DDBJ databases">
        <authorList>
            <person name="Martin A.A."/>
        </authorList>
    </citation>
    <scope>NUCLEOTIDE SEQUENCE</scope>
</reference>
<dbReference type="Gene3D" id="1.25.40.20">
    <property type="entry name" value="Ankyrin repeat-containing domain"/>
    <property type="match status" value="1"/>
</dbReference>
<proteinExistence type="predicted"/>
<name>A0A0K0DNT1_ANGCA</name>
<organism evidence="1 2">
    <name type="scientific">Angiostrongylus cantonensis</name>
    <name type="common">Rat lungworm</name>
    <dbReference type="NCBI Taxonomy" id="6313"/>
    <lineage>
        <taxon>Eukaryota</taxon>
        <taxon>Metazoa</taxon>
        <taxon>Ecdysozoa</taxon>
        <taxon>Nematoda</taxon>
        <taxon>Chromadorea</taxon>
        <taxon>Rhabditida</taxon>
        <taxon>Rhabditina</taxon>
        <taxon>Rhabditomorpha</taxon>
        <taxon>Strongyloidea</taxon>
        <taxon>Metastrongylidae</taxon>
        <taxon>Angiostrongylus</taxon>
    </lineage>
</organism>
<protein>
    <submittedName>
        <fullName evidence="2">ANK_REP_REGION domain-containing protein</fullName>
    </submittedName>
</protein>
<keyword evidence="1" id="KW-1185">Reference proteome</keyword>
<dbReference type="WBParaSite" id="ACAC_0001342001-mRNA-1">
    <property type="protein sequence ID" value="ACAC_0001342001-mRNA-1"/>
    <property type="gene ID" value="ACAC_0001342001"/>
</dbReference>